<dbReference type="Pfam" id="PF00615">
    <property type="entry name" value="RGS"/>
    <property type="match status" value="1"/>
</dbReference>
<dbReference type="PROSITE" id="PS00107">
    <property type="entry name" value="PROTEIN_KINASE_ATP"/>
    <property type="match status" value="1"/>
</dbReference>
<proteinExistence type="inferred from homology"/>
<gene>
    <name evidence="11" type="ORF">TeGR_g11246</name>
</gene>
<evidence type="ECO:0000313" key="11">
    <source>
        <dbReference type="EMBL" id="GMI24863.1"/>
    </source>
</evidence>
<evidence type="ECO:0000256" key="7">
    <source>
        <dbReference type="PROSITE-ProRule" id="PRU10141"/>
    </source>
</evidence>
<dbReference type="InterPro" id="IPR036305">
    <property type="entry name" value="RGS_sf"/>
</dbReference>
<reference evidence="11 12" key="1">
    <citation type="journal article" date="2023" name="Commun. Biol.">
        <title>Genome analysis of Parmales, the sister group of diatoms, reveals the evolutionary specialization of diatoms from phago-mixotrophs to photoautotrophs.</title>
        <authorList>
            <person name="Ban H."/>
            <person name="Sato S."/>
            <person name="Yoshikawa S."/>
            <person name="Yamada K."/>
            <person name="Nakamura Y."/>
            <person name="Ichinomiya M."/>
            <person name="Sato N."/>
            <person name="Blanc-Mathieu R."/>
            <person name="Endo H."/>
            <person name="Kuwata A."/>
            <person name="Ogata H."/>
        </authorList>
    </citation>
    <scope>NUCLEOTIDE SEQUENCE [LARGE SCALE GENOMIC DNA]</scope>
</reference>
<feature type="domain" description="RGS" evidence="10">
    <location>
        <begin position="1"/>
        <end position="120"/>
    </location>
</feature>
<evidence type="ECO:0000256" key="5">
    <source>
        <dbReference type="ARBA" id="ARBA00022777"/>
    </source>
</evidence>
<evidence type="ECO:0000256" key="4">
    <source>
        <dbReference type="ARBA" id="ARBA00022741"/>
    </source>
</evidence>
<organism evidence="11 12">
    <name type="scientific">Tetraparma gracilis</name>
    <dbReference type="NCBI Taxonomy" id="2962635"/>
    <lineage>
        <taxon>Eukaryota</taxon>
        <taxon>Sar</taxon>
        <taxon>Stramenopiles</taxon>
        <taxon>Ochrophyta</taxon>
        <taxon>Bolidophyceae</taxon>
        <taxon>Parmales</taxon>
        <taxon>Triparmaceae</taxon>
        <taxon>Tetraparma</taxon>
    </lineage>
</organism>
<dbReference type="SUPFAM" id="SSF48097">
    <property type="entry name" value="Regulator of G-protein signaling, RGS"/>
    <property type="match status" value="1"/>
</dbReference>
<evidence type="ECO:0000256" key="8">
    <source>
        <dbReference type="RuleBase" id="RU000304"/>
    </source>
</evidence>
<keyword evidence="3" id="KW-0808">Transferase</keyword>
<dbReference type="PROSITE" id="PS50011">
    <property type="entry name" value="PROTEIN_KINASE_DOM"/>
    <property type="match status" value="1"/>
</dbReference>
<evidence type="ECO:0000256" key="2">
    <source>
        <dbReference type="ARBA" id="ARBA00022553"/>
    </source>
</evidence>
<dbReference type="PROSITE" id="PS00108">
    <property type="entry name" value="PROTEIN_KINASE_ST"/>
    <property type="match status" value="1"/>
</dbReference>
<dbReference type="InterPro" id="IPR017441">
    <property type="entry name" value="Protein_kinase_ATP_BS"/>
</dbReference>
<dbReference type="SMART" id="SM00220">
    <property type="entry name" value="S_TKc"/>
    <property type="match status" value="1"/>
</dbReference>
<dbReference type="InterPro" id="IPR008271">
    <property type="entry name" value="Ser/Thr_kinase_AS"/>
</dbReference>
<dbReference type="Gene3D" id="1.10.167.10">
    <property type="entry name" value="Regulator of G-protein Signalling 4, domain 2"/>
    <property type="match status" value="1"/>
</dbReference>
<protein>
    <recommendedName>
        <fullName evidence="13">Protein kinase domain-containing protein</fullName>
    </recommendedName>
</protein>
<evidence type="ECO:0000256" key="1">
    <source>
        <dbReference type="ARBA" id="ARBA00022527"/>
    </source>
</evidence>
<evidence type="ECO:0000256" key="3">
    <source>
        <dbReference type="ARBA" id="ARBA00022679"/>
    </source>
</evidence>
<dbReference type="Gene3D" id="1.10.510.10">
    <property type="entry name" value="Transferase(Phosphotransferase) domain 1"/>
    <property type="match status" value="1"/>
</dbReference>
<evidence type="ECO:0000259" key="9">
    <source>
        <dbReference type="PROSITE" id="PS50011"/>
    </source>
</evidence>
<dbReference type="EMBL" id="BRYB01002748">
    <property type="protein sequence ID" value="GMI24863.1"/>
    <property type="molecule type" value="Genomic_DNA"/>
</dbReference>
<comment type="caution">
    <text evidence="11">The sequence shown here is derived from an EMBL/GenBank/DDBJ whole genome shotgun (WGS) entry which is preliminary data.</text>
</comment>
<dbReference type="Gene3D" id="3.30.200.20">
    <property type="entry name" value="Phosphorylase Kinase, domain 1"/>
    <property type="match status" value="1"/>
</dbReference>
<dbReference type="InterPro" id="IPR016137">
    <property type="entry name" value="RGS"/>
</dbReference>
<keyword evidence="4 7" id="KW-0547">Nucleotide-binding</keyword>
<dbReference type="PROSITE" id="PS50132">
    <property type="entry name" value="RGS"/>
    <property type="match status" value="1"/>
</dbReference>
<keyword evidence="5" id="KW-0418">Kinase</keyword>
<dbReference type="PANTHER" id="PTHR24351">
    <property type="entry name" value="RIBOSOMAL PROTEIN S6 KINASE"/>
    <property type="match status" value="1"/>
</dbReference>
<dbReference type="Proteomes" id="UP001165060">
    <property type="component" value="Unassembled WGS sequence"/>
</dbReference>
<dbReference type="InterPro" id="IPR044926">
    <property type="entry name" value="RGS_subdomain_2"/>
</dbReference>
<evidence type="ECO:0000256" key="6">
    <source>
        <dbReference type="ARBA" id="ARBA00022840"/>
    </source>
</evidence>
<keyword evidence="2" id="KW-0597">Phosphoprotein</keyword>
<comment type="similarity">
    <text evidence="8">Belongs to the protein kinase superfamily.</text>
</comment>
<evidence type="ECO:0008006" key="13">
    <source>
        <dbReference type="Google" id="ProtNLM"/>
    </source>
</evidence>
<dbReference type="SUPFAM" id="SSF56112">
    <property type="entry name" value="Protein kinase-like (PK-like)"/>
    <property type="match status" value="1"/>
</dbReference>
<feature type="domain" description="Protein kinase" evidence="9">
    <location>
        <begin position="135"/>
        <end position="337"/>
    </location>
</feature>
<dbReference type="InterPro" id="IPR000719">
    <property type="entry name" value="Prot_kinase_dom"/>
</dbReference>
<dbReference type="InterPro" id="IPR011009">
    <property type="entry name" value="Kinase-like_dom_sf"/>
</dbReference>
<sequence length="337" mass="38394">MEEPLAQNAIGEYSKSIYSQESFFAWVEIQEYRHIPTADYRRCTAMHINEKYIKKDAVCQVGSISEDDITKWGELVKEMRQNKHLADENVLDEIQRVCFVEMYLNTFMPFKKTDAYKNLRTNLDDSYNKVDVTDFEYMAKLGVGGFGRVIHVRKKSTGKHYALKTQLKTALVETYADNPSRLDSEKVVFAACHHPFIIDMDYAFQTEGHAILVLGLATAGDLQQAIDDSPENRLDERRVMFYGAEIALALAHLHDLHLMYRDLKPCNVLLNEDGNIKLADMGGVADFGGDVLLSDEEKEKLVAPKEDFRRKSIMGTHGYMAPEMVKMLGQSRSQRSG</sequence>
<evidence type="ECO:0000259" key="10">
    <source>
        <dbReference type="PROSITE" id="PS50132"/>
    </source>
</evidence>
<keyword evidence="1 8" id="KW-0723">Serine/threonine-protein kinase</keyword>
<feature type="non-terminal residue" evidence="11">
    <location>
        <position position="337"/>
    </location>
</feature>
<keyword evidence="6 7" id="KW-0067">ATP-binding</keyword>
<name>A0ABQ6MF07_9STRA</name>
<evidence type="ECO:0000313" key="12">
    <source>
        <dbReference type="Proteomes" id="UP001165060"/>
    </source>
</evidence>
<keyword evidence="12" id="KW-1185">Reference proteome</keyword>
<dbReference type="Pfam" id="PF00069">
    <property type="entry name" value="Pkinase"/>
    <property type="match status" value="1"/>
</dbReference>
<feature type="binding site" evidence="7">
    <location>
        <position position="164"/>
    </location>
    <ligand>
        <name>ATP</name>
        <dbReference type="ChEBI" id="CHEBI:30616"/>
    </ligand>
</feature>
<accession>A0ABQ6MF07</accession>